<evidence type="ECO:0000313" key="2">
    <source>
        <dbReference type="EMBL" id="WDF68899.1"/>
    </source>
</evidence>
<dbReference type="Proteomes" id="UP001221558">
    <property type="component" value="Chromosome"/>
</dbReference>
<dbReference type="InterPro" id="IPR036415">
    <property type="entry name" value="Lamin_tail_dom_sf"/>
</dbReference>
<feature type="domain" description="LTD" evidence="1">
    <location>
        <begin position="260"/>
        <end position="378"/>
    </location>
</feature>
<dbReference type="EMBL" id="CP117880">
    <property type="protein sequence ID" value="WDF68899.1"/>
    <property type="molecule type" value="Genomic_DNA"/>
</dbReference>
<organism evidence="2 3">
    <name type="scientific">Sphingobacterium oryzagri</name>
    <dbReference type="NCBI Taxonomy" id="3025669"/>
    <lineage>
        <taxon>Bacteria</taxon>
        <taxon>Pseudomonadati</taxon>
        <taxon>Bacteroidota</taxon>
        <taxon>Sphingobacteriia</taxon>
        <taxon>Sphingobacteriales</taxon>
        <taxon>Sphingobacteriaceae</taxon>
        <taxon>Sphingobacterium</taxon>
    </lineage>
</organism>
<dbReference type="InterPro" id="IPR001322">
    <property type="entry name" value="Lamin_tail_dom"/>
</dbReference>
<evidence type="ECO:0000313" key="3">
    <source>
        <dbReference type="Proteomes" id="UP001221558"/>
    </source>
</evidence>
<dbReference type="PROSITE" id="PS51841">
    <property type="entry name" value="LTD"/>
    <property type="match status" value="2"/>
</dbReference>
<dbReference type="SUPFAM" id="SSF74853">
    <property type="entry name" value="Lamin A/C globular tail domain"/>
    <property type="match status" value="2"/>
</dbReference>
<name>A0ABY7WGZ1_9SPHI</name>
<keyword evidence="3" id="KW-1185">Reference proteome</keyword>
<accession>A0ABY7WGZ1</accession>
<dbReference type="RefSeq" id="WP_274267627.1">
    <property type="nucleotide sequence ID" value="NZ_CP117880.1"/>
</dbReference>
<sequence>MIFSIQQTYAQSGLVITEIMAHPNEAGSLAAEYIELYNNSSATIQLAQIRLQVATNSLSLPSYLLGPRQYLILSSAQHASLLQRYGQVLALPTWRILNNQGAEIALIDQHDQQLDHVAYRRSWYGSSLKNNGGWSLERINPNVSCNNQSTWTASISAQGGTPGHQNSVWNERFTPEIAFHLIDVQPGSIRLHVENAAQSLHIPNAGHFRIQPGDQAIASFAIWNDTVLISLHTPLLADIPYDLQINAVDYCGYSYQKNIPLINASETAYNDLIINEILFNPKPGSVDFVEIFNRSDKTINLQGWQLGNRVITSQFHPVAPAEYRVFTIDEQAVYASYPRAVRANFIVMNQIPAYPNSQGTVVLRNANHQTIDSIFYTSGMHQAFLRDVQGISLERQSSLLDGNEAGNLTSASTLIGGATPGYVNSNHREEIAAKNSLQLVAKIFFNQRDGFEEQPLLRYAFTESNMMITVTIFNGNGQAINRLIRSKSVGYAGELYWNGQDENGRPCPGGIYLYHAEIISSKGHYQTFKDSFVLVDERKKY</sequence>
<protein>
    <submittedName>
        <fullName evidence="2">Lamin tail domain-containing protein</fullName>
    </submittedName>
</protein>
<gene>
    <name evidence="2" type="ORF">PQ465_00635</name>
</gene>
<dbReference type="Pfam" id="PF00932">
    <property type="entry name" value="LTD"/>
    <property type="match status" value="2"/>
</dbReference>
<evidence type="ECO:0000259" key="1">
    <source>
        <dbReference type="PROSITE" id="PS51841"/>
    </source>
</evidence>
<proteinExistence type="predicted"/>
<dbReference type="Gene3D" id="2.60.40.4070">
    <property type="match status" value="1"/>
</dbReference>
<feature type="domain" description="LTD" evidence="1">
    <location>
        <begin position="3"/>
        <end position="121"/>
    </location>
</feature>
<reference evidence="2 3" key="1">
    <citation type="submission" date="2023-02" db="EMBL/GenBank/DDBJ databases">
        <title>Genome sequence of Sphingobacterium sp. KACC 22765.</title>
        <authorList>
            <person name="Kim S."/>
            <person name="Heo J."/>
            <person name="Kwon S.-W."/>
        </authorList>
    </citation>
    <scope>NUCLEOTIDE SEQUENCE [LARGE SCALE GENOMIC DNA]</scope>
    <source>
        <strain evidence="2 3">KACC 22765</strain>
    </source>
</reference>